<dbReference type="Pfam" id="PF02668">
    <property type="entry name" value="TauD"/>
    <property type="match status" value="1"/>
</dbReference>
<accession>A0A7W2HG97</accession>
<protein>
    <submittedName>
        <fullName evidence="4">TauD/TfdA family dioxygenase</fullName>
    </submittedName>
</protein>
<evidence type="ECO:0000259" key="3">
    <source>
        <dbReference type="Pfam" id="PF02668"/>
    </source>
</evidence>
<dbReference type="InterPro" id="IPR042098">
    <property type="entry name" value="TauD-like_sf"/>
</dbReference>
<feature type="domain" description="TauD/TfdA-like" evidence="3">
    <location>
        <begin position="21"/>
        <end position="258"/>
    </location>
</feature>
<organism evidence="4 5">
    <name type="scientific">Streptomyces himalayensis subsp. aureolus</name>
    <dbReference type="NCBI Taxonomy" id="2758039"/>
    <lineage>
        <taxon>Bacteria</taxon>
        <taxon>Bacillati</taxon>
        <taxon>Actinomycetota</taxon>
        <taxon>Actinomycetes</taxon>
        <taxon>Kitasatosporales</taxon>
        <taxon>Streptomycetaceae</taxon>
        <taxon>Streptomyces</taxon>
        <taxon>Streptomyces himalayensis</taxon>
    </lineage>
</organism>
<gene>
    <name evidence="4" type="ORF">H1V43_15395</name>
</gene>
<keyword evidence="4" id="KW-0223">Dioxygenase</keyword>
<dbReference type="SUPFAM" id="SSF51197">
    <property type="entry name" value="Clavaminate synthase-like"/>
    <property type="match status" value="1"/>
</dbReference>
<keyword evidence="5" id="KW-1185">Reference proteome</keyword>
<dbReference type="GO" id="GO:0051213">
    <property type="term" value="F:dioxygenase activity"/>
    <property type="evidence" value="ECO:0007669"/>
    <property type="project" value="UniProtKB-KW"/>
</dbReference>
<name>A0A7W2HG97_9ACTN</name>
<comment type="caution">
    <text evidence="4">The sequence shown here is derived from an EMBL/GenBank/DDBJ whole genome shotgun (WGS) entry which is preliminary data.</text>
</comment>
<evidence type="ECO:0000313" key="5">
    <source>
        <dbReference type="Proteomes" id="UP000586976"/>
    </source>
</evidence>
<proteinExistence type="predicted"/>
<evidence type="ECO:0000313" key="4">
    <source>
        <dbReference type="EMBL" id="MBA4862755.1"/>
    </source>
</evidence>
<sequence length="290" mass="31594">MSKGSRAMDVSSASFIPRRVAGAAEARAVLASEGAAIVTGLCDERSAVAFGREVMGDKAVRIGTQFEATKAHGEKEAAQVAMQPVDSRGRKRSMAPTEERMVAHNDGFAFGDYAPDHLFLWCERPAARGGDSFLIDTSRLLDLLAVDPEWAAVADFCRGIDIDHSEPNYPQGMHAPIARTAPSGRFQGRYHPYLAPVEGPSEAEHWTFVRRWEEAVVAARDTGPMFRVDAGEMICIDNYRVLHGRDGHSDPLRKVCSIWGWSTDAVAVPDGPLDIVVPKLPKLPKLPMSA</sequence>
<reference evidence="4 5" key="1">
    <citation type="submission" date="2020-07" db="EMBL/GenBank/DDBJ databases">
        <title>Streptomyces isolated from Indian soil.</title>
        <authorList>
            <person name="Mandal S."/>
            <person name="Maiti P.K."/>
        </authorList>
    </citation>
    <scope>NUCLEOTIDE SEQUENCE [LARGE SCALE GENOMIC DNA]</scope>
    <source>
        <strain evidence="4 5">PSKA54</strain>
    </source>
</reference>
<dbReference type="InterPro" id="IPR003819">
    <property type="entry name" value="TauD/TfdA-like"/>
</dbReference>
<dbReference type="Gene3D" id="3.60.130.10">
    <property type="entry name" value="Clavaminate synthase-like"/>
    <property type="match status" value="1"/>
</dbReference>
<dbReference type="AlphaFoldDB" id="A0A7W2HG97"/>
<evidence type="ECO:0000256" key="1">
    <source>
        <dbReference type="ARBA" id="ARBA00023002"/>
    </source>
</evidence>
<dbReference type="Proteomes" id="UP000586976">
    <property type="component" value="Unassembled WGS sequence"/>
</dbReference>
<dbReference type="EMBL" id="JACEQY010000015">
    <property type="protein sequence ID" value="MBA4862755.1"/>
    <property type="molecule type" value="Genomic_DNA"/>
</dbReference>
<keyword evidence="2" id="KW-0408">Iron</keyword>
<keyword evidence="1" id="KW-0560">Oxidoreductase</keyword>
<evidence type="ECO:0000256" key="2">
    <source>
        <dbReference type="ARBA" id="ARBA00023004"/>
    </source>
</evidence>